<dbReference type="Pfam" id="PF13411">
    <property type="entry name" value="MerR_1"/>
    <property type="match status" value="1"/>
</dbReference>
<dbReference type="InterPro" id="IPR019734">
    <property type="entry name" value="TPR_rpt"/>
</dbReference>
<gene>
    <name evidence="6" type="ORF">ETAA8_70460</name>
</gene>
<dbReference type="PANTHER" id="PTHR44835">
    <property type="entry name" value="UDP-N-ACETYLGLUCOSAMINE--PEPTIDE N-ACETYLGLUCOSAMINYLTRANSFERASE SPINDLY-RELATED"/>
    <property type="match status" value="1"/>
</dbReference>
<reference evidence="6 7" key="1">
    <citation type="submission" date="2019-02" db="EMBL/GenBank/DDBJ databases">
        <title>Deep-cultivation of Planctomycetes and their phenomic and genomic characterization uncovers novel biology.</title>
        <authorList>
            <person name="Wiegand S."/>
            <person name="Jogler M."/>
            <person name="Boedeker C."/>
            <person name="Pinto D."/>
            <person name="Vollmers J."/>
            <person name="Rivas-Marin E."/>
            <person name="Kohn T."/>
            <person name="Peeters S.H."/>
            <person name="Heuer A."/>
            <person name="Rast P."/>
            <person name="Oberbeckmann S."/>
            <person name="Bunk B."/>
            <person name="Jeske O."/>
            <person name="Meyerdierks A."/>
            <person name="Storesund J.E."/>
            <person name="Kallscheuer N."/>
            <person name="Luecker S."/>
            <person name="Lage O.M."/>
            <person name="Pohl T."/>
            <person name="Merkel B.J."/>
            <person name="Hornburger P."/>
            <person name="Mueller R.-W."/>
            <person name="Bruemmer F."/>
            <person name="Labrenz M."/>
            <person name="Spormann A.M."/>
            <person name="Op den Camp H."/>
            <person name="Overmann J."/>
            <person name="Amann R."/>
            <person name="Jetten M.S.M."/>
            <person name="Mascher T."/>
            <person name="Medema M.H."/>
            <person name="Devos D.P."/>
            <person name="Kaster A.-K."/>
            <person name="Ovreas L."/>
            <person name="Rohde M."/>
            <person name="Galperin M.Y."/>
            <person name="Jogler C."/>
        </authorList>
    </citation>
    <scope>NUCLEOTIDE SEQUENCE [LARGE SCALE GENOMIC DNA]</scope>
    <source>
        <strain evidence="6 7">ETA_A8</strain>
    </source>
</reference>
<evidence type="ECO:0000256" key="3">
    <source>
        <dbReference type="ARBA" id="ARBA00022679"/>
    </source>
</evidence>
<feature type="domain" description="HTH merR-type" evidence="5">
    <location>
        <begin position="11"/>
        <end position="77"/>
    </location>
</feature>
<accession>A0A517YNT3</accession>
<keyword evidence="3" id="KW-0808">Transferase</keyword>
<sequence length="301" mass="33339">MSAPDITCRLYTSAMLAELASVDVWRVRNWHRRGWLRASEQQHRVSYFEFAEVAVARQLAQLHRAGASPRQIQEQLAGLERAAPNVSRPIAELGIVLDGRKILLRRDADLIEPSGQKRFEFESDRADDEAPQTILSPAQFLAAGNANSTPASALLAWSLELDEEGDLVGAMEMLRAALAANGPSAEWSFQLAEMLYRQGDLPAARERYYVAIELDEDFVEARANLGCVLAELGQRELAVAALEGAIMHHPGYADAHYHLARLLDETGDGSQAETHWQRFVELAPDSPWAEEALQRLEAAST</sequence>
<name>A0A517YNT3_9BACT</name>
<dbReference type="SUPFAM" id="SSF48452">
    <property type="entry name" value="TPR-like"/>
    <property type="match status" value="1"/>
</dbReference>
<dbReference type="RefSeq" id="WP_202921436.1">
    <property type="nucleotide sequence ID" value="NZ_CP036274.1"/>
</dbReference>
<dbReference type="Pfam" id="PF13432">
    <property type="entry name" value="TPR_16"/>
    <property type="match status" value="1"/>
</dbReference>
<dbReference type="Gene3D" id="1.25.40.10">
    <property type="entry name" value="Tetratricopeptide repeat domain"/>
    <property type="match status" value="1"/>
</dbReference>
<dbReference type="EMBL" id="CP036274">
    <property type="protein sequence ID" value="QDU31884.1"/>
    <property type="molecule type" value="Genomic_DNA"/>
</dbReference>
<dbReference type="Pfam" id="PF14559">
    <property type="entry name" value="TPR_19"/>
    <property type="match status" value="1"/>
</dbReference>
<dbReference type="GO" id="GO:0016757">
    <property type="term" value="F:glycosyltransferase activity"/>
    <property type="evidence" value="ECO:0007669"/>
    <property type="project" value="UniProtKB-KW"/>
</dbReference>
<organism evidence="6 7">
    <name type="scientific">Anatilimnocola aggregata</name>
    <dbReference type="NCBI Taxonomy" id="2528021"/>
    <lineage>
        <taxon>Bacteria</taxon>
        <taxon>Pseudomonadati</taxon>
        <taxon>Planctomycetota</taxon>
        <taxon>Planctomycetia</taxon>
        <taxon>Pirellulales</taxon>
        <taxon>Pirellulaceae</taxon>
        <taxon>Anatilimnocola</taxon>
    </lineage>
</organism>
<dbReference type="GO" id="GO:0006355">
    <property type="term" value="P:regulation of DNA-templated transcription"/>
    <property type="evidence" value="ECO:0007669"/>
    <property type="project" value="InterPro"/>
</dbReference>
<dbReference type="PANTHER" id="PTHR44835:SF1">
    <property type="entry name" value="PROTEIN O-GLCNAC TRANSFERASE"/>
    <property type="match status" value="1"/>
</dbReference>
<dbReference type="SMART" id="SM00028">
    <property type="entry name" value="TPR"/>
    <property type="match status" value="3"/>
</dbReference>
<keyword evidence="2" id="KW-0328">Glycosyltransferase</keyword>
<dbReference type="Gene3D" id="1.10.1660.10">
    <property type="match status" value="1"/>
</dbReference>
<evidence type="ECO:0000313" key="6">
    <source>
        <dbReference type="EMBL" id="QDU31884.1"/>
    </source>
</evidence>
<dbReference type="InterPro" id="IPR000551">
    <property type="entry name" value="MerR-type_HTH_dom"/>
</dbReference>
<keyword evidence="7" id="KW-1185">Reference proteome</keyword>
<dbReference type="GO" id="GO:0003677">
    <property type="term" value="F:DNA binding"/>
    <property type="evidence" value="ECO:0007669"/>
    <property type="project" value="InterPro"/>
</dbReference>
<dbReference type="PROSITE" id="PS50005">
    <property type="entry name" value="TPR"/>
    <property type="match status" value="1"/>
</dbReference>
<dbReference type="Proteomes" id="UP000315017">
    <property type="component" value="Chromosome"/>
</dbReference>
<comment type="pathway">
    <text evidence="1">Protein modification; protein glycosylation.</text>
</comment>
<evidence type="ECO:0000256" key="1">
    <source>
        <dbReference type="ARBA" id="ARBA00004922"/>
    </source>
</evidence>
<dbReference type="InterPro" id="IPR009061">
    <property type="entry name" value="DNA-bd_dom_put_sf"/>
</dbReference>
<dbReference type="AlphaFoldDB" id="A0A517YNT3"/>
<evidence type="ECO:0000256" key="2">
    <source>
        <dbReference type="ARBA" id="ARBA00022676"/>
    </source>
</evidence>
<feature type="repeat" description="TPR" evidence="4">
    <location>
        <begin position="253"/>
        <end position="286"/>
    </location>
</feature>
<protein>
    <submittedName>
        <fullName evidence="6">Tetratricopeptide repeat protein</fullName>
    </submittedName>
</protein>
<dbReference type="SUPFAM" id="SSF46955">
    <property type="entry name" value="Putative DNA-binding domain"/>
    <property type="match status" value="1"/>
</dbReference>
<evidence type="ECO:0000256" key="4">
    <source>
        <dbReference type="PROSITE-ProRule" id="PRU00339"/>
    </source>
</evidence>
<keyword evidence="4" id="KW-0802">TPR repeat</keyword>
<proteinExistence type="predicted"/>
<evidence type="ECO:0000313" key="7">
    <source>
        <dbReference type="Proteomes" id="UP000315017"/>
    </source>
</evidence>
<dbReference type="KEGG" id="aagg:ETAA8_70460"/>
<evidence type="ECO:0000259" key="5">
    <source>
        <dbReference type="Pfam" id="PF13411"/>
    </source>
</evidence>
<dbReference type="InterPro" id="IPR051939">
    <property type="entry name" value="Glycosyltr_41/O-GlcNAc_trsf"/>
</dbReference>
<dbReference type="InterPro" id="IPR011990">
    <property type="entry name" value="TPR-like_helical_dom_sf"/>
</dbReference>